<feature type="domain" description="Phosphotyrosine protein phosphatase I" evidence="6">
    <location>
        <begin position="2"/>
        <end position="150"/>
    </location>
</feature>
<dbReference type="PRINTS" id="PR00719">
    <property type="entry name" value="LMWPTPASE"/>
</dbReference>
<evidence type="ECO:0000259" key="6">
    <source>
        <dbReference type="SMART" id="SM00226"/>
    </source>
</evidence>
<evidence type="ECO:0000256" key="1">
    <source>
        <dbReference type="ARBA" id="ARBA00011063"/>
    </source>
</evidence>
<dbReference type="PANTHER" id="PTHR11717">
    <property type="entry name" value="LOW MOLECULAR WEIGHT PROTEIN TYROSINE PHOSPHATASE"/>
    <property type="match status" value="1"/>
</dbReference>
<proteinExistence type="inferred from homology"/>
<dbReference type="InterPro" id="IPR050438">
    <property type="entry name" value="LMW_PTPase"/>
</dbReference>
<sequence>MIGVLFLCTGNICRSPMAHGIFNHLVREANLQDRIFADSAGIDSYEAGQPTHSGTVSVLKKHGIIFSKRARLLTEQDGANFHYLIGMTHDHIRALERIRLIANNPHAHVALLLDYAPQLGVREVPDPYYTGKFEECYMLVNAGVRGLLAAIRREYGL</sequence>
<keyword evidence="3" id="KW-0378">Hydrolase</keyword>
<dbReference type="SMART" id="SM00226">
    <property type="entry name" value="LMWPc"/>
    <property type="match status" value="1"/>
</dbReference>
<evidence type="ECO:0000256" key="4">
    <source>
        <dbReference type="ARBA" id="ARBA00022912"/>
    </source>
</evidence>
<dbReference type="EC" id="3.1.3.48" evidence="2"/>
<evidence type="ECO:0000313" key="7">
    <source>
        <dbReference type="EMBL" id="PJF34830.1"/>
    </source>
</evidence>
<dbReference type="InterPro" id="IPR036196">
    <property type="entry name" value="Ptyr_pPase_sf"/>
</dbReference>
<dbReference type="InterPro" id="IPR023485">
    <property type="entry name" value="Ptyr_pPase"/>
</dbReference>
<evidence type="ECO:0000313" key="8">
    <source>
        <dbReference type="Proteomes" id="UP000229681"/>
    </source>
</evidence>
<feature type="active site" description="Proton donor" evidence="5">
    <location>
        <position position="126"/>
    </location>
</feature>
<dbReference type="AlphaFoldDB" id="A0A2M8PBA2"/>
<dbReference type="EMBL" id="PGTM01000262">
    <property type="protein sequence ID" value="PJF34830.1"/>
    <property type="molecule type" value="Genomic_DNA"/>
</dbReference>
<evidence type="ECO:0000256" key="3">
    <source>
        <dbReference type="ARBA" id="ARBA00022801"/>
    </source>
</evidence>
<dbReference type="PANTHER" id="PTHR11717:SF7">
    <property type="entry name" value="LOW MOLECULAR WEIGHT PHOSPHOTYROSINE PROTEIN PHOSPHATASE"/>
    <property type="match status" value="1"/>
</dbReference>
<feature type="active site" evidence="5">
    <location>
        <position position="14"/>
    </location>
</feature>
<organism evidence="7 8">
    <name type="scientific">Candidatus Thermofonsia Clade 1 bacterium</name>
    <dbReference type="NCBI Taxonomy" id="2364210"/>
    <lineage>
        <taxon>Bacteria</taxon>
        <taxon>Bacillati</taxon>
        <taxon>Chloroflexota</taxon>
        <taxon>Candidatus Thermofontia</taxon>
        <taxon>Candidatus Thermofonsia Clade 1</taxon>
    </lineage>
</organism>
<name>A0A2M8PBA2_9CHLR</name>
<dbReference type="CDD" id="cd16343">
    <property type="entry name" value="LMWPTP"/>
    <property type="match status" value="1"/>
</dbReference>
<dbReference type="Proteomes" id="UP000229681">
    <property type="component" value="Unassembled WGS sequence"/>
</dbReference>
<gene>
    <name evidence="7" type="ORF">CUN49_13665</name>
</gene>
<dbReference type="Gene3D" id="3.40.50.2300">
    <property type="match status" value="1"/>
</dbReference>
<feature type="active site" description="Nucleophile" evidence="5">
    <location>
        <position position="8"/>
    </location>
</feature>
<reference evidence="7 8" key="1">
    <citation type="submission" date="2017-11" db="EMBL/GenBank/DDBJ databases">
        <title>Evolution of Phototrophy in the Chloroflexi Phylum Driven by Horizontal Gene Transfer.</title>
        <authorList>
            <person name="Ward L.M."/>
            <person name="Hemp J."/>
            <person name="Shih P.M."/>
            <person name="Mcglynn S.E."/>
            <person name="Fischer W."/>
        </authorList>
    </citation>
    <scope>NUCLEOTIDE SEQUENCE [LARGE SCALE GENOMIC DNA]</scope>
    <source>
        <strain evidence="7">JP3_13</strain>
    </source>
</reference>
<protein>
    <recommendedName>
        <fullName evidence="2">protein-tyrosine-phosphatase</fullName>
        <ecNumber evidence="2">3.1.3.48</ecNumber>
    </recommendedName>
</protein>
<evidence type="ECO:0000256" key="5">
    <source>
        <dbReference type="PIRSR" id="PIRSR617867-1"/>
    </source>
</evidence>
<dbReference type="InterPro" id="IPR017867">
    <property type="entry name" value="Tyr_phospatase_low_mol_wt"/>
</dbReference>
<comment type="caution">
    <text evidence="7">The sequence shown here is derived from an EMBL/GenBank/DDBJ whole genome shotgun (WGS) entry which is preliminary data.</text>
</comment>
<evidence type="ECO:0000256" key="2">
    <source>
        <dbReference type="ARBA" id="ARBA00013064"/>
    </source>
</evidence>
<comment type="similarity">
    <text evidence="1">Belongs to the low molecular weight phosphotyrosine protein phosphatase family.</text>
</comment>
<dbReference type="SUPFAM" id="SSF52788">
    <property type="entry name" value="Phosphotyrosine protein phosphatases I"/>
    <property type="match status" value="1"/>
</dbReference>
<dbReference type="GO" id="GO:0004725">
    <property type="term" value="F:protein tyrosine phosphatase activity"/>
    <property type="evidence" value="ECO:0007669"/>
    <property type="project" value="UniProtKB-EC"/>
</dbReference>
<accession>A0A2M8PBA2</accession>
<dbReference type="Pfam" id="PF01451">
    <property type="entry name" value="LMWPc"/>
    <property type="match status" value="1"/>
</dbReference>
<keyword evidence="4" id="KW-0904">Protein phosphatase</keyword>